<protein>
    <submittedName>
        <fullName evidence="1">Uncharacterized protein</fullName>
    </submittedName>
</protein>
<organism evidence="1 2">
    <name type="scientific">Fusarium poae</name>
    <dbReference type="NCBI Taxonomy" id="36050"/>
    <lineage>
        <taxon>Eukaryota</taxon>
        <taxon>Fungi</taxon>
        <taxon>Dikarya</taxon>
        <taxon>Ascomycota</taxon>
        <taxon>Pezizomycotina</taxon>
        <taxon>Sordariomycetes</taxon>
        <taxon>Hypocreomycetidae</taxon>
        <taxon>Hypocreales</taxon>
        <taxon>Nectriaceae</taxon>
        <taxon>Fusarium</taxon>
    </lineage>
</organism>
<dbReference type="AlphaFoldDB" id="A0A1B8AU14"/>
<reference evidence="1 2" key="1">
    <citation type="submission" date="2016-06" db="EMBL/GenBank/DDBJ databases">
        <title>Living apart together: crosstalk between the core and supernumerary genomes in a fungal plant pathogen.</title>
        <authorList>
            <person name="Vanheule A."/>
            <person name="Audenaert K."/>
            <person name="Warris S."/>
            <person name="Van De Geest H."/>
            <person name="Schijlen E."/>
            <person name="Hofte M."/>
            <person name="De Saeger S."/>
            <person name="Haesaert G."/>
            <person name="Waalwijk C."/>
            <person name="Van Der Lee T."/>
        </authorList>
    </citation>
    <scope>NUCLEOTIDE SEQUENCE [LARGE SCALE GENOMIC DNA]</scope>
    <source>
        <strain evidence="1 2">2516</strain>
    </source>
</reference>
<dbReference type="Proteomes" id="UP000091967">
    <property type="component" value="Unassembled WGS sequence"/>
</dbReference>
<sequence length="124" mass="14072">MPAHNALEVDYIYYIVPSERFNTTCSRATSLAPNYVIDGGKVGRSYMAKWSILNSEVWNMNYCAQLKLYSTQQTESISSSLRPQLRQGILPNSGLESLEHSSLHRHMKLVLISDQRHQMTGGRP</sequence>
<proteinExistence type="predicted"/>
<dbReference type="EMBL" id="LYXU01000002">
    <property type="protein sequence ID" value="OBS23854.1"/>
    <property type="molecule type" value="Genomic_DNA"/>
</dbReference>
<evidence type="ECO:0000313" key="1">
    <source>
        <dbReference type="EMBL" id="OBS23854.1"/>
    </source>
</evidence>
<gene>
    <name evidence="1" type="ORF">FPOA_04402</name>
</gene>
<name>A0A1B8AU14_FUSPO</name>
<keyword evidence="2" id="KW-1185">Reference proteome</keyword>
<accession>A0A1B8AU14</accession>
<comment type="caution">
    <text evidence="1">The sequence shown here is derived from an EMBL/GenBank/DDBJ whole genome shotgun (WGS) entry which is preliminary data.</text>
</comment>
<evidence type="ECO:0000313" key="2">
    <source>
        <dbReference type="Proteomes" id="UP000091967"/>
    </source>
</evidence>